<evidence type="ECO:0000313" key="5">
    <source>
        <dbReference type="WBParaSite" id="ACRNAN_scaffold14624.g20055.t1"/>
    </source>
</evidence>
<keyword evidence="1" id="KW-0677">Repeat</keyword>
<dbReference type="PRINTS" id="PR01705">
    <property type="entry name" value="TSP1REPEAT"/>
</dbReference>
<proteinExistence type="predicted"/>
<dbReference type="InterPro" id="IPR036383">
    <property type="entry name" value="TSP1_rpt_sf"/>
</dbReference>
<organism evidence="4 5">
    <name type="scientific">Acrobeloides nanus</name>
    <dbReference type="NCBI Taxonomy" id="290746"/>
    <lineage>
        <taxon>Eukaryota</taxon>
        <taxon>Metazoa</taxon>
        <taxon>Ecdysozoa</taxon>
        <taxon>Nematoda</taxon>
        <taxon>Chromadorea</taxon>
        <taxon>Rhabditida</taxon>
        <taxon>Tylenchina</taxon>
        <taxon>Cephalobomorpha</taxon>
        <taxon>Cephaloboidea</taxon>
        <taxon>Cephalobidae</taxon>
        <taxon>Acrobeloides</taxon>
    </lineage>
</organism>
<dbReference type="SMART" id="SM00209">
    <property type="entry name" value="TSP1"/>
    <property type="match status" value="1"/>
</dbReference>
<evidence type="ECO:0000256" key="2">
    <source>
        <dbReference type="ARBA" id="ARBA00023157"/>
    </source>
</evidence>
<dbReference type="AlphaFoldDB" id="A0A914CTZ4"/>
<keyword evidence="4" id="KW-1185">Reference proteome</keyword>
<dbReference type="PROSITE" id="PS50092">
    <property type="entry name" value="TSP1"/>
    <property type="match status" value="1"/>
</dbReference>
<sequence>MYIELYFLLLLNFVNYVVYAQLLGTGAQPTRTCNTCGQAPPPPTTCNTCGGYPPPPPVYQPPPPVYQPPPPVYQPPPPPTCNTCGGYPPPPPVYQPPPPVYQPPPSSPEWESWGPWSYCSVSCGDGMQTRQRVCDTQCGVCQCIGPSSQSQPCNTQPCGCSVCNNPPPPCSVCSILRATAAPNSYYNPYNNPGKRKRLAELLKL</sequence>
<dbReference type="PANTHER" id="PTHR22906:SF48">
    <property type="entry name" value="THROMBOSPONDIN TYPE 1 DOMAIN PROTEIN"/>
    <property type="match status" value="1"/>
</dbReference>
<dbReference type="WBParaSite" id="ACRNAN_scaffold14624.g20055.t1">
    <property type="protein sequence ID" value="ACRNAN_scaffold14624.g20055.t1"/>
    <property type="gene ID" value="ACRNAN_scaffold14624.g20055"/>
</dbReference>
<name>A0A914CTZ4_9BILA</name>
<dbReference type="PRINTS" id="PR01217">
    <property type="entry name" value="PRICHEXTENSN"/>
</dbReference>
<dbReference type="Gene3D" id="2.20.100.10">
    <property type="entry name" value="Thrombospondin type-1 (TSP1) repeat"/>
    <property type="match status" value="1"/>
</dbReference>
<feature type="chain" id="PRO_5037226656" evidence="3">
    <location>
        <begin position="21"/>
        <end position="204"/>
    </location>
</feature>
<feature type="signal peptide" evidence="3">
    <location>
        <begin position="1"/>
        <end position="20"/>
    </location>
</feature>
<evidence type="ECO:0000256" key="1">
    <source>
        <dbReference type="ARBA" id="ARBA00022737"/>
    </source>
</evidence>
<dbReference type="Proteomes" id="UP000887540">
    <property type="component" value="Unplaced"/>
</dbReference>
<evidence type="ECO:0000313" key="4">
    <source>
        <dbReference type="Proteomes" id="UP000887540"/>
    </source>
</evidence>
<dbReference type="PANTHER" id="PTHR22906">
    <property type="entry name" value="PROPERDIN"/>
    <property type="match status" value="1"/>
</dbReference>
<evidence type="ECO:0000256" key="3">
    <source>
        <dbReference type="SAM" id="SignalP"/>
    </source>
</evidence>
<keyword evidence="3" id="KW-0732">Signal</keyword>
<keyword evidence="2" id="KW-1015">Disulfide bond</keyword>
<dbReference type="InterPro" id="IPR000884">
    <property type="entry name" value="TSP1_rpt"/>
</dbReference>
<dbReference type="SUPFAM" id="SSF82895">
    <property type="entry name" value="TSP-1 type 1 repeat"/>
    <property type="match status" value="1"/>
</dbReference>
<accession>A0A914CTZ4</accession>
<dbReference type="FunFam" id="2.20.100.10:FF:000001">
    <property type="entry name" value="semaphorin-5A isoform X1"/>
    <property type="match status" value="1"/>
</dbReference>
<reference evidence="5" key="1">
    <citation type="submission" date="2022-11" db="UniProtKB">
        <authorList>
            <consortium name="WormBaseParasite"/>
        </authorList>
    </citation>
    <scope>IDENTIFICATION</scope>
</reference>
<dbReference type="InterPro" id="IPR052065">
    <property type="entry name" value="Compl_asym_regulator"/>
</dbReference>
<dbReference type="Pfam" id="PF00090">
    <property type="entry name" value="TSP_1"/>
    <property type="match status" value="1"/>
</dbReference>
<protein>
    <submittedName>
        <fullName evidence="5">Uncharacterized protein</fullName>
    </submittedName>
</protein>